<gene>
    <name evidence="2" type="ORF">E2C01_012925</name>
</gene>
<keyword evidence="3" id="KW-1185">Reference proteome</keyword>
<dbReference type="AlphaFoldDB" id="A0A5B7DFZ2"/>
<evidence type="ECO:0000313" key="3">
    <source>
        <dbReference type="Proteomes" id="UP000324222"/>
    </source>
</evidence>
<accession>A0A5B7DFZ2</accession>
<dbReference type="Proteomes" id="UP000324222">
    <property type="component" value="Unassembled WGS sequence"/>
</dbReference>
<dbReference type="EMBL" id="VSRR010000823">
    <property type="protein sequence ID" value="MPC19995.1"/>
    <property type="molecule type" value="Genomic_DNA"/>
</dbReference>
<reference evidence="2 3" key="1">
    <citation type="submission" date="2019-05" db="EMBL/GenBank/DDBJ databases">
        <title>Another draft genome of Portunus trituberculatus and its Hox gene families provides insights of decapod evolution.</title>
        <authorList>
            <person name="Jeong J.-H."/>
            <person name="Song I."/>
            <person name="Kim S."/>
            <person name="Choi T."/>
            <person name="Kim D."/>
            <person name="Ryu S."/>
            <person name="Kim W."/>
        </authorList>
    </citation>
    <scope>NUCLEOTIDE SEQUENCE [LARGE SCALE GENOMIC DNA]</scope>
    <source>
        <tissue evidence="2">Muscle</tissue>
    </source>
</reference>
<evidence type="ECO:0000256" key="1">
    <source>
        <dbReference type="SAM" id="MobiDB-lite"/>
    </source>
</evidence>
<comment type="caution">
    <text evidence="2">The sequence shown here is derived from an EMBL/GenBank/DDBJ whole genome shotgun (WGS) entry which is preliminary data.</text>
</comment>
<sequence length="82" mass="9077">MKTNAAIFSVPPKEISDGFVLAFRRDGSPVTLHSMPHKHTLLHCAAGTIKPPRPPPCTRLKLPNPYRPGGDRKFRHNTPGEI</sequence>
<name>A0A5B7DFZ2_PORTR</name>
<organism evidence="2 3">
    <name type="scientific">Portunus trituberculatus</name>
    <name type="common">Swimming crab</name>
    <name type="synonym">Neptunus trituberculatus</name>
    <dbReference type="NCBI Taxonomy" id="210409"/>
    <lineage>
        <taxon>Eukaryota</taxon>
        <taxon>Metazoa</taxon>
        <taxon>Ecdysozoa</taxon>
        <taxon>Arthropoda</taxon>
        <taxon>Crustacea</taxon>
        <taxon>Multicrustacea</taxon>
        <taxon>Malacostraca</taxon>
        <taxon>Eumalacostraca</taxon>
        <taxon>Eucarida</taxon>
        <taxon>Decapoda</taxon>
        <taxon>Pleocyemata</taxon>
        <taxon>Brachyura</taxon>
        <taxon>Eubrachyura</taxon>
        <taxon>Portunoidea</taxon>
        <taxon>Portunidae</taxon>
        <taxon>Portuninae</taxon>
        <taxon>Portunus</taxon>
    </lineage>
</organism>
<evidence type="ECO:0000313" key="2">
    <source>
        <dbReference type="EMBL" id="MPC19995.1"/>
    </source>
</evidence>
<feature type="region of interest" description="Disordered" evidence="1">
    <location>
        <begin position="52"/>
        <end position="82"/>
    </location>
</feature>
<protein>
    <submittedName>
        <fullName evidence="2">Uncharacterized protein</fullName>
    </submittedName>
</protein>
<proteinExistence type="predicted"/>